<gene>
    <name evidence="1" type="ORF">FOZ62_013625</name>
</gene>
<dbReference type="EMBL" id="JABANM010026658">
    <property type="protein sequence ID" value="KAF4712629.1"/>
    <property type="molecule type" value="Genomic_DNA"/>
</dbReference>
<dbReference type="AlphaFoldDB" id="A0A7J6QVH2"/>
<name>A0A7J6QVH2_PEROL</name>
<evidence type="ECO:0000313" key="1">
    <source>
        <dbReference type="EMBL" id="KAF4712629.1"/>
    </source>
</evidence>
<accession>A0A7J6QVH2</accession>
<protein>
    <submittedName>
        <fullName evidence="1">Uncharacterized protein</fullName>
    </submittedName>
</protein>
<feature type="non-terminal residue" evidence="1">
    <location>
        <position position="1"/>
    </location>
</feature>
<feature type="non-terminal residue" evidence="1">
    <location>
        <position position="321"/>
    </location>
</feature>
<dbReference type="Proteomes" id="UP000574390">
    <property type="component" value="Unassembled WGS sequence"/>
</dbReference>
<proteinExistence type="predicted"/>
<reference evidence="1 2" key="1">
    <citation type="submission" date="2020-04" db="EMBL/GenBank/DDBJ databases">
        <title>Perkinsus olseni comparative genomics.</title>
        <authorList>
            <person name="Bogema D.R."/>
        </authorList>
    </citation>
    <scope>NUCLEOTIDE SEQUENCE [LARGE SCALE GENOMIC DNA]</scope>
    <source>
        <strain evidence="1">ATCC PRA-205</strain>
    </source>
</reference>
<sequence>QSAAEDTGSQPSVLPTGVSLNSNEYLGLSPVSYKPQQSAVELSGEAARDLLRLGHLGLGQKSARELCMILRREGIYFPLGGLKRALEERWDVFGPLFRWEKLLLQRDSQAEKKPTPFGICNDVNALLNVITDGEADRISRLKLQFDGGQQFLKLSVNIVTMEADSKYVPGPNSVLKNFVIGIGEGAETRDNLEQIFRCGSVKSLFNLGMPKQIACDLKVSAMLVGIQMASCKYPCPFCVTVKGSMDHGVKRSLERHMQHLEEGSHSVVSHPVIHWDESPLEVLSLSPLHLLLGIVNKLYDKAKPAAKTGGKGSLYQRHCKA</sequence>
<comment type="caution">
    <text evidence="1">The sequence shown here is derived from an EMBL/GenBank/DDBJ whole genome shotgun (WGS) entry which is preliminary data.</text>
</comment>
<organism evidence="1 2">
    <name type="scientific">Perkinsus olseni</name>
    <name type="common">Perkinsus atlanticus</name>
    <dbReference type="NCBI Taxonomy" id="32597"/>
    <lineage>
        <taxon>Eukaryota</taxon>
        <taxon>Sar</taxon>
        <taxon>Alveolata</taxon>
        <taxon>Perkinsozoa</taxon>
        <taxon>Perkinsea</taxon>
        <taxon>Perkinsida</taxon>
        <taxon>Perkinsidae</taxon>
        <taxon>Perkinsus</taxon>
    </lineage>
</organism>
<evidence type="ECO:0000313" key="2">
    <source>
        <dbReference type="Proteomes" id="UP000574390"/>
    </source>
</evidence>